<dbReference type="RefSeq" id="WP_012631401.1">
    <property type="nucleotide sequence ID" value="NC_011887.1"/>
</dbReference>
<feature type="compositionally biased region" description="Gly residues" evidence="2">
    <location>
        <begin position="133"/>
        <end position="142"/>
    </location>
</feature>
<dbReference type="Pfam" id="PF05443">
    <property type="entry name" value="ROS_MUCR"/>
    <property type="match status" value="1"/>
</dbReference>
<dbReference type="Proteomes" id="UP000008207">
    <property type="component" value="Plasmid pMNOD02"/>
</dbReference>
<dbReference type="GO" id="GO:0006355">
    <property type="term" value="P:regulation of DNA-templated transcription"/>
    <property type="evidence" value="ECO:0007669"/>
    <property type="project" value="InterPro"/>
</dbReference>
<dbReference type="Gene3D" id="1.10.10.1550">
    <property type="entry name" value="ROS/MUCR transcriptional regulator protein"/>
    <property type="match status" value="1"/>
</dbReference>
<dbReference type="AlphaFoldDB" id="B8IXG3"/>
<comment type="similarity">
    <text evidence="1">Belongs to the ros/MucR family.</text>
</comment>
<dbReference type="GO" id="GO:0003677">
    <property type="term" value="F:DNA binding"/>
    <property type="evidence" value="ECO:0007669"/>
    <property type="project" value="InterPro"/>
</dbReference>
<evidence type="ECO:0000313" key="4">
    <source>
        <dbReference type="Proteomes" id="UP000008207"/>
    </source>
</evidence>
<accession>B8IXG3</accession>
<protein>
    <submittedName>
        <fullName evidence="3">Transcriptional regulator, MucR family</fullName>
    </submittedName>
</protein>
<dbReference type="OrthoDB" id="9809693at2"/>
<dbReference type="InterPro" id="IPR041920">
    <property type="entry name" value="ROS/MUCR_sf"/>
</dbReference>
<proteinExistence type="inferred from homology"/>
<feature type="region of interest" description="Disordered" evidence="2">
    <location>
        <begin position="127"/>
        <end position="150"/>
    </location>
</feature>
<keyword evidence="3" id="KW-0614">Plasmid</keyword>
<geneLocation type="plasmid" evidence="3 4">
    <name>pMNOD02</name>
</geneLocation>
<keyword evidence="4" id="KW-1185">Reference proteome</keyword>
<dbReference type="InterPro" id="IPR008807">
    <property type="entry name" value="ROS_MUCR"/>
</dbReference>
<dbReference type="EMBL" id="CP001351">
    <property type="protein sequence ID" value="ACL63204.1"/>
    <property type="molecule type" value="Genomic_DNA"/>
</dbReference>
<dbReference type="GO" id="GO:0008270">
    <property type="term" value="F:zinc ion binding"/>
    <property type="evidence" value="ECO:0007669"/>
    <property type="project" value="InterPro"/>
</dbReference>
<gene>
    <name evidence="3" type="ordered locus">Mnod_8232</name>
</gene>
<evidence type="ECO:0000313" key="3">
    <source>
        <dbReference type="EMBL" id="ACL63204.1"/>
    </source>
</evidence>
<organism evidence="3 4">
    <name type="scientific">Methylobacterium nodulans (strain LMG 21967 / CNCM I-2342 / ORS 2060)</name>
    <dbReference type="NCBI Taxonomy" id="460265"/>
    <lineage>
        <taxon>Bacteria</taxon>
        <taxon>Pseudomonadati</taxon>
        <taxon>Pseudomonadota</taxon>
        <taxon>Alphaproteobacteria</taxon>
        <taxon>Hyphomicrobiales</taxon>
        <taxon>Methylobacteriaceae</taxon>
        <taxon>Methylobacterium</taxon>
    </lineage>
</organism>
<reference evidence="4" key="1">
    <citation type="submission" date="2009-01" db="EMBL/GenBank/DDBJ databases">
        <title>Complete sequence of plasmid 2 of Methylobacterium nodulans ORS 2060.</title>
        <authorList>
            <consortium name="US DOE Joint Genome Institute"/>
            <person name="Lucas S."/>
            <person name="Copeland A."/>
            <person name="Lapidus A."/>
            <person name="Glavina del Rio T."/>
            <person name="Dalin E."/>
            <person name="Tice H."/>
            <person name="Bruce D."/>
            <person name="Goodwin L."/>
            <person name="Pitluck S."/>
            <person name="Sims D."/>
            <person name="Brettin T."/>
            <person name="Detter J.C."/>
            <person name="Han C."/>
            <person name="Larimer F."/>
            <person name="Land M."/>
            <person name="Hauser L."/>
            <person name="Kyrpides N."/>
            <person name="Ivanova N."/>
            <person name="Marx C.J."/>
            <person name="Richardson P."/>
        </authorList>
    </citation>
    <scope>NUCLEOTIDE SEQUENCE [LARGE SCALE GENOMIC DNA]</scope>
    <source>
        <strain evidence="4">LMG 21967 / CNCM I-2342 / ORS 2060</strain>
        <plasmid evidence="4">Plasmid pMNOD02</plasmid>
    </source>
</reference>
<dbReference type="HOGENOM" id="CLU_106247_0_0_5"/>
<evidence type="ECO:0000256" key="1">
    <source>
        <dbReference type="ARBA" id="ARBA00007031"/>
    </source>
</evidence>
<evidence type="ECO:0000256" key="2">
    <source>
        <dbReference type="SAM" id="MobiDB-lite"/>
    </source>
</evidence>
<dbReference type="KEGG" id="mno:Mnod_8232"/>
<name>B8IXG3_METNO</name>
<sequence length="150" mass="15785">MSDTTTSPLPTQDLVSLTAGIVGAYVAHTAVPPAELPDLIASVHGALASLGQPSEPETPVLVPSVPIKRTVTPDAIISLEDGKPYKSLKRHLRTHGLTPERYRAKWGLPLDYPMVAANYAAQRSELAKNSGLGRKGAAGRSGGRSQAKAR</sequence>